<dbReference type="InParanoid" id="A0A369J845"/>
<accession>A0A369J845</accession>
<protein>
    <submittedName>
        <fullName evidence="2">Uncharacterized protein</fullName>
    </submittedName>
</protein>
<gene>
    <name evidence="2" type="ORF">Hypma_000606</name>
</gene>
<feature type="region of interest" description="Disordered" evidence="1">
    <location>
        <begin position="26"/>
        <end position="63"/>
    </location>
</feature>
<feature type="compositionally biased region" description="Low complexity" evidence="1">
    <location>
        <begin position="457"/>
        <end position="491"/>
    </location>
</feature>
<dbReference type="EMBL" id="LUEZ02000106">
    <property type="protein sequence ID" value="RDB18249.1"/>
    <property type="molecule type" value="Genomic_DNA"/>
</dbReference>
<evidence type="ECO:0000256" key="1">
    <source>
        <dbReference type="SAM" id="MobiDB-lite"/>
    </source>
</evidence>
<proteinExistence type="predicted"/>
<organism evidence="2 3">
    <name type="scientific">Hypsizygus marmoreus</name>
    <name type="common">White beech mushroom</name>
    <name type="synonym">Agaricus marmoreus</name>
    <dbReference type="NCBI Taxonomy" id="39966"/>
    <lineage>
        <taxon>Eukaryota</taxon>
        <taxon>Fungi</taxon>
        <taxon>Dikarya</taxon>
        <taxon>Basidiomycota</taxon>
        <taxon>Agaricomycotina</taxon>
        <taxon>Agaricomycetes</taxon>
        <taxon>Agaricomycetidae</taxon>
        <taxon>Agaricales</taxon>
        <taxon>Tricholomatineae</taxon>
        <taxon>Lyophyllaceae</taxon>
        <taxon>Hypsizygus</taxon>
    </lineage>
</organism>
<comment type="caution">
    <text evidence="2">The sequence shown here is derived from an EMBL/GenBank/DDBJ whole genome shotgun (WGS) entry which is preliminary data.</text>
</comment>
<feature type="region of interest" description="Disordered" evidence="1">
    <location>
        <begin position="448"/>
        <end position="508"/>
    </location>
</feature>
<evidence type="ECO:0000313" key="3">
    <source>
        <dbReference type="Proteomes" id="UP000076154"/>
    </source>
</evidence>
<feature type="compositionally biased region" description="Acidic residues" evidence="1">
    <location>
        <begin position="422"/>
        <end position="432"/>
    </location>
</feature>
<feature type="compositionally biased region" description="Acidic residues" evidence="1">
    <location>
        <begin position="498"/>
        <end position="508"/>
    </location>
</feature>
<dbReference type="OrthoDB" id="2998386at2759"/>
<sequence>MKVICTCTICRVQTVTINGIEQPGQQVDSSTRLKHEKRDKQPVMPKKKRVSSPSSAPKPSRDSNLPKEINFSVAVIVKMVCILVGWLHIRAGVSRSTANTILRAIQLIFLTTIHLIEVALLLSGVNAKLSDIKIPRDVRTAYRLHYSLRETFHRRMNHPPAGFGATMGDIQDSPAWGDLYGFQQTPYHLVFGIYIDWFNPFTNKIAGKKVSCGAIVLYCLNLPPHLRYRPENTFIIGLTPPPHMPNMTTICHLLDPVITSVAKYSAAPGELVPTFHHPECIATQVKIAPLIADLEGSRKVAGFLAHSATMFCSFCFCTQDQLTNLDMQSWQLRNSAQVRAQAEEWLNITTKAGRHTLETATGVRWTPLHRLPYWDPVKHVVLGFMHNWLEGILQHHLRSLWAIGQEENESQLAEEAKRDEQWSEADVSDSADELDDLVEEAAENELIQHLPPPMSPSPSFSSSTTSSGTPTISSVASSALSGSSTPTASTPHPIPYAYDDDDDVDDNNDPDYVPVDIIPFSFTDAQLQAIRDCISNITLPTWAQRPPLILFWYIPAATDYHCQHFLCFYHLVTSTNIISAFKTSNAYADQYTHHYIQYRTAIQQLFPYCAEKPNHHYGMHNGALLKYWGPLASFSEFPGERMNGMLGSINTNNRLRDLDLTMICQMSRRAHVHALLHGEDDLKELADIIEPADASIHGMPVPIQPLKAAEALAKAPNLTEIEYTALLDYLRQTGWPYRAFDDFLHPLNALVLPPQAQRPLQIHRDNCTFSCISSHKGNSAIQFYNPFTQTRNTGFIETIWRLPLEGSMHTFIVVRLHQSLPAHEEQKAPFSHYPGFLTQIVDALPSKDLVIIEPIHIITHLTTFQRKAGTYGIGRETLVVCWAMNRLRR</sequence>
<dbReference type="STRING" id="39966.A0A369J845"/>
<evidence type="ECO:0000313" key="2">
    <source>
        <dbReference type="EMBL" id="RDB18249.1"/>
    </source>
</evidence>
<dbReference type="Proteomes" id="UP000076154">
    <property type="component" value="Unassembled WGS sequence"/>
</dbReference>
<reference evidence="2" key="1">
    <citation type="submission" date="2018-04" db="EMBL/GenBank/DDBJ databases">
        <title>Whole genome sequencing of Hypsizygus marmoreus.</title>
        <authorList>
            <person name="Choi I.-G."/>
            <person name="Min B."/>
            <person name="Kim J.-G."/>
            <person name="Kim S."/>
            <person name="Oh Y.-L."/>
            <person name="Kong W.-S."/>
            <person name="Park H."/>
            <person name="Jeong J."/>
            <person name="Song E.-S."/>
        </authorList>
    </citation>
    <scope>NUCLEOTIDE SEQUENCE [LARGE SCALE GENOMIC DNA]</scope>
    <source>
        <strain evidence="2">51987-8</strain>
    </source>
</reference>
<keyword evidence="3" id="KW-1185">Reference proteome</keyword>
<dbReference type="AlphaFoldDB" id="A0A369J845"/>
<dbReference type="PANTHER" id="PTHR46579:SF1">
    <property type="entry name" value="F5_8 TYPE C DOMAIN-CONTAINING PROTEIN"/>
    <property type="match status" value="1"/>
</dbReference>
<feature type="compositionally biased region" description="Basic and acidic residues" evidence="1">
    <location>
        <begin position="31"/>
        <end position="41"/>
    </location>
</feature>
<name>A0A369J845_HYPMA</name>
<dbReference type="PANTHER" id="PTHR46579">
    <property type="entry name" value="F5/8 TYPE C DOMAIN-CONTAINING PROTEIN-RELATED"/>
    <property type="match status" value="1"/>
</dbReference>
<feature type="region of interest" description="Disordered" evidence="1">
    <location>
        <begin position="411"/>
        <end position="432"/>
    </location>
</feature>